<protein>
    <submittedName>
        <fullName evidence="1">Uncharacterized protein</fullName>
    </submittedName>
</protein>
<dbReference type="Proteomes" id="UP001055879">
    <property type="component" value="Linkage Group LG01"/>
</dbReference>
<dbReference type="EMBL" id="CM042047">
    <property type="protein sequence ID" value="KAI3770921.1"/>
    <property type="molecule type" value="Genomic_DNA"/>
</dbReference>
<proteinExistence type="predicted"/>
<accession>A0ACB9FJP5</accession>
<organism evidence="1 2">
    <name type="scientific">Arctium lappa</name>
    <name type="common">Greater burdock</name>
    <name type="synonym">Lappa major</name>
    <dbReference type="NCBI Taxonomy" id="4217"/>
    <lineage>
        <taxon>Eukaryota</taxon>
        <taxon>Viridiplantae</taxon>
        <taxon>Streptophyta</taxon>
        <taxon>Embryophyta</taxon>
        <taxon>Tracheophyta</taxon>
        <taxon>Spermatophyta</taxon>
        <taxon>Magnoliopsida</taxon>
        <taxon>eudicotyledons</taxon>
        <taxon>Gunneridae</taxon>
        <taxon>Pentapetalae</taxon>
        <taxon>asterids</taxon>
        <taxon>campanulids</taxon>
        <taxon>Asterales</taxon>
        <taxon>Asteraceae</taxon>
        <taxon>Carduoideae</taxon>
        <taxon>Cardueae</taxon>
        <taxon>Arctiinae</taxon>
        <taxon>Arctium</taxon>
    </lineage>
</organism>
<keyword evidence="2" id="KW-1185">Reference proteome</keyword>
<gene>
    <name evidence="1" type="ORF">L6452_02069</name>
</gene>
<name>A0ACB9FJP5_ARCLA</name>
<reference evidence="2" key="1">
    <citation type="journal article" date="2022" name="Mol. Ecol. Resour.">
        <title>The genomes of chicory, endive, great burdock and yacon provide insights into Asteraceae palaeo-polyploidization history and plant inulin production.</title>
        <authorList>
            <person name="Fan W."/>
            <person name="Wang S."/>
            <person name="Wang H."/>
            <person name="Wang A."/>
            <person name="Jiang F."/>
            <person name="Liu H."/>
            <person name="Zhao H."/>
            <person name="Xu D."/>
            <person name="Zhang Y."/>
        </authorList>
    </citation>
    <scope>NUCLEOTIDE SEQUENCE [LARGE SCALE GENOMIC DNA]</scope>
    <source>
        <strain evidence="2">cv. Niubang</strain>
    </source>
</reference>
<comment type="caution">
    <text evidence="1">The sequence shown here is derived from an EMBL/GenBank/DDBJ whole genome shotgun (WGS) entry which is preliminary data.</text>
</comment>
<evidence type="ECO:0000313" key="1">
    <source>
        <dbReference type="EMBL" id="KAI3770921.1"/>
    </source>
</evidence>
<evidence type="ECO:0000313" key="2">
    <source>
        <dbReference type="Proteomes" id="UP001055879"/>
    </source>
</evidence>
<reference evidence="1 2" key="2">
    <citation type="journal article" date="2022" name="Mol. Ecol. Resour.">
        <title>The genomes of chicory, endive, great burdock and yacon provide insights into Asteraceae paleo-polyploidization history and plant inulin production.</title>
        <authorList>
            <person name="Fan W."/>
            <person name="Wang S."/>
            <person name="Wang H."/>
            <person name="Wang A."/>
            <person name="Jiang F."/>
            <person name="Liu H."/>
            <person name="Zhao H."/>
            <person name="Xu D."/>
            <person name="Zhang Y."/>
        </authorList>
    </citation>
    <scope>NUCLEOTIDE SEQUENCE [LARGE SCALE GENOMIC DNA]</scope>
    <source>
        <strain evidence="2">cv. Niubang</strain>
    </source>
</reference>
<sequence length="103" mass="11239">MGSLSYGVLRLEESLGTGVMSKVARMIMYNMNFAPVHLNFAPVHQGFALVHLKFAPITSSSFALQVADAKLSSPSSGLNSVLQERYYDVVGNEYSSSSFDQLE</sequence>